<sequence length="449" mass="53559">MRKQRNKEDEYDEKKIGYNDNINLSNGYISNTFFSFYKDKKEKLLCIPFIIRPRDLKNVRINFEFLFKNIYFKDELKYVLNYFVEPSLITIVTRMNMRKDDEENDLINNEGEDNIQEGIISSQHNDTIKENISNNILDKDLFFYISYYLYIHNNNINKIHLVDIENIKIDNIIKMEYKNTYCDFLKTNKKHLYIKYQLNYGSMFFPFNIIFKKLIFTNLIKLPYEDYIESINNKINLQNEHKKSKIKIDLIYSKIVKCNELFTIEAVITNKTNITEEVIIFLYDLPKEKEKVKKKKKKKLASQNKVKRKSQMSITYDEKKIYEYNEINKNNDNINNDNINNVNIDNYNTNNYNVNKRNTFFNTPDYESSSDDYTSCSSSYSSYDMEYLINQDEYLLDDENGDATRNELHMNNILNNGLIPLLNVLIKGKPKVKNNVNVFASKDIQIIVI</sequence>
<reference evidence="2" key="1">
    <citation type="submission" date="2015-07" db="EMBL/GenBank/DDBJ databases">
        <title>Annotation of Plasmodium falciparum RAJ116.</title>
        <authorList>
            <consortium name="The Broad Institute Genome Sequencing Platform"/>
            <person name="Volkman S.K."/>
            <person name="Neafsey D.E."/>
            <person name="Dash A.P."/>
            <person name="Chitnis C.E."/>
            <person name="Hartl D.L."/>
            <person name="Young S.K."/>
            <person name="Zeng Q."/>
            <person name="Koehrsen M."/>
            <person name="Alvarado L."/>
            <person name="Berlin A."/>
            <person name="Borenstein D."/>
            <person name="Chapman S.B."/>
            <person name="Chen Z."/>
            <person name="Engels R."/>
            <person name="Freedman E."/>
            <person name="Gellesch M."/>
            <person name="Goldberg J."/>
            <person name="Griggs A."/>
            <person name="Gujja S."/>
            <person name="Heilman E.R."/>
            <person name="Heiman D.I."/>
            <person name="Howarth C."/>
            <person name="Jen D."/>
            <person name="Larson L."/>
            <person name="Mehta T."/>
            <person name="Neiman D."/>
            <person name="Park D."/>
            <person name="Pearson M."/>
            <person name="Roberts A."/>
            <person name="Saif S."/>
            <person name="Shea T."/>
            <person name="Shenoy N."/>
            <person name="Sisk P."/>
            <person name="Stolte C."/>
            <person name="Sykes S."/>
            <person name="Walk T."/>
            <person name="White J."/>
            <person name="Yandava C."/>
            <person name="Haas B."/>
            <person name="Henn M.R."/>
            <person name="Nusbaum C."/>
            <person name="Birren B."/>
        </authorList>
    </citation>
    <scope>NUCLEOTIDE SEQUENCE [LARGE SCALE GENOMIC DNA]</scope>
    <source>
        <strain evidence="2">RAJ116</strain>
    </source>
</reference>
<accession>A0A0L0D258</accession>
<evidence type="ECO:0000313" key="1">
    <source>
        <dbReference type="EMBL" id="KNC37749.1"/>
    </source>
</evidence>
<dbReference type="Proteomes" id="UP000054566">
    <property type="component" value="Unassembled WGS sequence"/>
</dbReference>
<evidence type="ECO:0000313" key="2">
    <source>
        <dbReference type="Proteomes" id="UP000054566"/>
    </source>
</evidence>
<protein>
    <submittedName>
        <fullName evidence="1">Uncharacterized protein</fullName>
    </submittedName>
</protein>
<reference evidence="2" key="2">
    <citation type="submission" date="2015-07" db="EMBL/GenBank/DDBJ databases">
        <title>The genome sequence of Plasmodium falciparum RAJ116.</title>
        <authorList>
            <consortium name="The Broad Institute Genome Sequencing Platform"/>
            <person name="Volkman S.K."/>
            <person name="Neafsey D.E."/>
            <person name="Dash A.P."/>
            <person name="Chitnis C.E."/>
            <person name="Hartl D.L."/>
            <person name="Young S.K."/>
            <person name="Kodira C.D."/>
            <person name="Zeng Q."/>
            <person name="Koehrsen M."/>
            <person name="Godfrey P."/>
            <person name="Alvarado L."/>
            <person name="Berlin A."/>
            <person name="Borenstein D."/>
            <person name="Chen Z."/>
            <person name="Engels R."/>
            <person name="Freedman E."/>
            <person name="Gellesch M."/>
            <person name="Goldberg J."/>
            <person name="Griggs A."/>
            <person name="Gujja S."/>
            <person name="Heiman D."/>
            <person name="Hepburn T."/>
            <person name="Howarth C."/>
            <person name="Jen D."/>
            <person name="Larson L."/>
            <person name="Lewis B."/>
            <person name="Mehta T."/>
            <person name="Park D."/>
            <person name="Pearson M."/>
            <person name="Roberts A."/>
            <person name="Saif S."/>
            <person name="Shea T."/>
            <person name="Shenoy N."/>
            <person name="Sisk P."/>
            <person name="Stolte C."/>
            <person name="Sykes S."/>
            <person name="Walk T."/>
            <person name="White J."/>
            <person name="Yandava C."/>
            <person name="Wirth D.F."/>
            <person name="Nusbaum C."/>
            <person name="Birren B."/>
        </authorList>
    </citation>
    <scope>NUCLEOTIDE SEQUENCE [LARGE SCALE GENOMIC DNA]</scope>
    <source>
        <strain evidence="2">RAJ116</strain>
    </source>
</reference>
<name>A0A0L0D258_PLAFA</name>
<organism evidence="1 2">
    <name type="scientific">Plasmodium falciparum RAJ116</name>
    <dbReference type="NCBI Taxonomy" id="580058"/>
    <lineage>
        <taxon>Eukaryota</taxon>
        <taxon>Sar</taxon>
        <taxon>Alveolata</taxon>
        <taxon>Apicomplexa</taxon>
        <taxon>Aconoidasida</taxon>
        <taxon>Haemosporida</taxon>
        <taxon>Plasmodiidae</taxon>
        <taxon>Plasmodium</taxon>
        <taxon>Plasmodium (Laverania)</taxon>
    </lineage>
</organism>
<proteinExistence type="predicted"/>
<gene>
    <name evidence="1" type="ORF">PFLG_02784</name>
</gene>
<dbReference type="EMBL" id="GG664669">
    <property type="protein sequence ID" value="KNC37749.1"/>
    <property type="molecule type" value="Genomic_DNA"/>
</dbReference>
<dbReference type="AlphaFoldDB" id="A0A0L0D258"/>